<protein>
    <submittedName>
        <fullName evidence="1">Uncharacterized protein</fullName>
    </submittedName>
</protein>
<evidence type="ECO:0000313" key="2">
    <source>
        <dbReference type="Proteomes" id="UP000016480"/>
    </source>
</evidence>
<evidence type="ECO:0000313" key="1">
    <source>
        <dbReference type="EMBL" id="KAF7780961.1"/>
    </source>
</evidence>
<reference evidence="1 2" key="1">
    <citation type="journal article" date="2012" name="J. Bacteriol.">
        <title>Genome sequence of the cycloprodigiosin-producing bacterial strain Pseudoalteromonas rubra ATCC 29570(T).</title>
        <authorList>
            <person name="Xie B.B."/>
            <person name="Shu Y.L."/>
            <person name="Qin Q.L."/>
            <person name="Rong J.C."/>
            <person name="Zhang X.Y."/>
            <person name="Chen X.L."/>
            <person name="Zhou B.C."/>
            <person name="Zhang Y.Z."/>
        </authorList>
    </citation>
    <scope>NUCLEOTIDE SEQUENCE [LARGE SCALE GENOMIC DNA]</scope>
    <source>
        <strain evidence="1 2">DSM 6842</strain>
    </source>
</reference>
<organism evidence="1 2">
    <name type="scientific">Pseudoalteromonas rubra</name>
    <dbReference type="NCBI Taxonomy" id="43658"/>
    <lineage>
        <taxon>Bacteria</taxon>
        <taxon>Pseudomonadati</taxon>
        <taxon>Pseudomonadota</taxon>
        <taxon>Gammaproteobacteria</taxon>
        <taxon>Alteromonadales</taxon>
        <taxon>Pseudoalteromonadaceae</taxon>
        <taxon>Pseudoalteromonas</taxon>
    </lineage>
</organism>
<proteinExistence type="predicted"/>
<accession>A0A8T0C133</accession>
<sequence>MAYKRDLSGRQLHNSSRKNQSKFWVSTLTMFYIKIATEMRRGMGFIV</sequence>
<dbReference type="Proteomes" id="UP000016480">
    <property type="component" value="Unassembled WGS sequence"/>
</dbReference>
<name>A0A8T0C133_9GAMM</name>
<comment type="caution">
    <text evidence="1">The sequence shown here is derived from an EMBL/GenBank/DDBJ whole genome shotgun (WGS) entry which is preliminary data.</text>
</comment>
<gene>
    <name evidence="1" type="ORF">PRUB_b0023</name>
</gene>
<dbReference type="EMBL" id="AHCD03000044">
    <property type="protein sequence ID" value="KAF7780961.1"/>
    <property type="molecule type" value="Genomic_DNA"/>
</dbReference>
<dbReference type="AlphaFoldDB" id="A0A8T0C133"/>